<name>A0A3N1VL29_9BACT</name>
<dbReference type="PANTHER" id="PTHR46268">
    <property type="entry name" value="STRESS RESPONSE PROTEIN NHAX"/>
    <property type="match status" value="1"/>
</dbReference>
<organism evidence="3 4">
    <name type="scientific">Desulfosoma caldarium</name>
    <dbReference type="NCBI Taxonomy" id="610254"/>
    <lineage>
        <taxon>Bacteria</taxon>
        <taxon>Pseudomonadati</taxon>
        <taxon>Thermodesulfobacteriota</taxon>
        <taxon>Syntrophobacteria</taxon>
        <taxon>Syntrophobacterales</taxon>
        <taxon>Syntrophobacteraceae</taxon>
        <taxon>Desulfosoma</taxon>
    </lineage>
</organism>
<evidence type="ECO:0000313" key="4">
    <source>
        <dbReference type="Proteomes" id="UP000276223"/>
    </source>
</evidence>
<dbReference type="Proteomes" id="UP000276223">
    <property type="component" value="Unassembled WGS sequence"/>
</dbReference>
<dbReference type="InterPro" id="IPR006016">
    <property type="entry name" value="UspA"/>
</dbReference>
<comment type="caution">
    <text evidence="3">The sequence shown here is derived from an EMBL/GenBank/DDBJ whole genome shotgun (WGS) entry which is preliminary data.</text>
</comment>
<dbReference type="Pfam" id="PF00582">
    <property type="entry name" value="Usp"/>
    <property type="match status" value="2"/>
</dbReference>
<dbReference type="InterPro" id="IPR006015">
    <property type="entry name" value="Universal_stress_UspA"/>
</dbReference>
<sequence length="323" mass="36955">MVPSNHKCFLVAADGSERCLEAAKRFGQFFKDRRDCHWTILHCVQQHLMLYPGELWDADTSLRVAKTTQEKICHSITNRYREVFMELGFDEDSIDTVCRLDSWDPGQDILKVAEERKIASIAVGRRGLSPAENILIGSVSSRVVQYEQYRTVWIMDPDAPPTGHVLIAVESHPECRALTYYANEWIGPTPGKRYTFLHILPPVPPALWDDGHILDEQERAARHSWKRHWEEEKRRQVDQFMDEAREVLGSQGIPDSAIECRILPLQKGVARDLLAHMESGNYEAVVMGKRSLREKKPFLVGSHANKVLQHARKVHLCLVGRAC</sequence>
<dbReference type="CDD" id="cd00293">
    <property type="entry name" value="USP-like"/>
    <property type="match status" value="2"/>
</dbReference>
<dbReference type="PANTHER" id="PTHR46268:SF6">
    <property type="entry name" value="UNIVERSAL STRESS PROTEIN UP12"/>
    <property type="match status" value="1"/>
</dbReference>
<dbReference type="PRINTS" id="PR01438">
    <property type="entry name" value="UNVRSLSTRESS"/>
</dbReference>
<feature type="domain" description="UspA" evidence="2">
    <location>
        <begin position="9"/>
        <end position="145"/>
    </location>
</feature>
<keyword evidence="4" id="KW-1185">Reference proteome</keyword>
<evidence type="ECO:0000259" key="2">
    <source>
        <dbReference type="Pfam" id="PF00582"/>
    </source>
</evidence>
<accession>A0A3N1VL29</accession>
<dbReference type="EMBL" id="RJVA01000001">
    <property type="protein sequence ID" value="ROR03495.1"/>
    <property type="molecule type" value="Genomic_DNA"/>
</dbReference>
<dbReference type="InterPro" id="IPR014729">
    <property type="entry name" value="Rossmann-like_a/b/a_fold"/>
</dbReference>
<comment type="similarity">
    <text evidence="1">Belongs to the universal stress protein A family.</text>
</comment>
<dbReference type="RefSeq" id="WP_123288602.1">
    <property type="nucleotide sequence ID" value="NZ_RJVA01000001.1"/>
</dbReference>
<protein>
    <submittedName>
        <fullName evidence="3">Nucleotide-binding universal stress UspA family protein</fullName>
    </submittedName>
</protein>
<reference evidence="3 4" key="1">
    <citation type="submission" date="2018-11" db="EMBL/GenBank/DDBJ databases">
        <title>Genomic Encyclopedia of Type Strains, Phase IV (KMG-IV): sequencing the most valuable type-strain genomes for metagenomic binning, comparative biology and taxonomic classification.</title>
        <authorList>
            <person name="Goeker M."/>
        </authorList>
    </citation>
    <scope>NUCLEOTIDE SEQUENCE [LARGE SCALE GENOMIC DNA]</scope>
    <source>
        <strain evidence="3 4">DSM 22027</strain>
    </source>
</reference>
<feature type="domain" description="UspA" evidence="2">
    <location>
        <begin position="164"/>
        <end position="312"/>
    </location>
</feature>
<proteinExistence type="inferred from homology"/>
<dbReference type="Gene3D" id="3.40.50.620">
    <property type="entry name" value="HUPs"/>
    <property type="match status" value="2"/>
</dbReference>
<dbReference type="AlphaFoldDB" id="A0A3N1VL29"/>
<evidence type="ECO:0000256" key="1">
    <source>
        <dbReference type="ARBA" id="ARBA00008791"/>
    </source>
</evidence>
<dbReference type="SUPFAM" id="SSF52402">
    <property type="entry name" value="Adenine nucleotide alpha hydrolases-like"/>
    <property type="match status" value="2"/>
</dbReference>
<evidence type="ECO:0000313" key="3">
    <source>
        <dbReference type="EMBL" id="ROR03495.1"/>
    </source>
</evidence>
<dbReference type="OrthoDB" id="5495604at2"/>
<gene>
    <name evidence="3" type="ORF">EDC27_0027</name>
</gene>